<evidence type="ECO:0000256" key="2">
    <source>
        <dbReference type="ARBA" id="ARBA00022737"/>
    </source>
</evidence>
<evidence type="ECO:0000313" key="9">
    <source>
        <dbReference type="Proteomes" id="UP000703269"/>
    </source>
</evidence>
<protein>
    <submittedName>
        <fullName evidence="8">AN1-type zinc finger domain-containing protein</fullName>
    </submittedName>
</protein>
<feature type="domain" description="AN1-type" evidence="7">
    <location>
        <begin position="107"/>
        <end position="155"/>
    </location>
</feature>
<proteinExistence type="predicted"/>
<gene>
    <name evidence="8" type="ORF">PsYK624_146220</name>
</gene>
<dbReference type="EMBL" id="BPQB01000087">
    <property type="protein sequence ID" value="GJE98393.1"/>
    <property type="molecule type" value="Genomic_DNA"/>
</dbReference>
<feature type="compositionally biased region" description="Low complexity" evidence="6">
    <location>
        <begin position="186"/>
        <end position="211"/>
    </location>
</feature>
<feature type="compositionally biased region" description="Low complexity" evidence="6">
    <location>
        <begin position="151"/>
        <end position="172"/>
    </location>
</feature>
<keyword evidence="1" id="KW-0479">Metal-binding</keyword>
<dbReference type="GO" id="GO:0008270">
    <property type="term" value="F:zinc ion binding"/>
    <property type="evidence" value="ECO:0007669"/>
    <property type="project" value="UniProtKB-KW"/>
</dbReference>
<reference evidence="8 9" key="1">
    <citation type="submission" date="2021-08" db="EMBL/GenBank/DDBJ databases">
        <title>Draft Genome Sequence of Phanerochaete sordida strain YK-624.</title>
        <authorList>
            <person name="Mori T."/>
            <person name="Dohra H."/>
            <person name="Suzuki T."/>
            <person name="Kawagishi H."/>
            <person name="Hirai H."/>
        </authorList>
    </citation>
    <scope>NUCLEOTIDE SEQUENCE [LARGE SCALE GENOMIC DNA]</scope>
    <source>
        <strain evidence="8 9">YK-624</strain>
    </source>
</reference>
<dbReference type="PANTHER" id="PTHR14677:SF40">
    <property type="entry name" value="CDC48-ASSOCIATED UBIQUITIN-LIKE_ZINC FINGER PROTEIN 1"/>
    <property type="match status" value="1"/>
</dbReference>
<dbReference type="SMART" id="SM00154">
    <property type="entry name" value="ZnF_AN1"/>
    <property type="match status" value="2"/>
</dbReference>
<evidence type="ECO:0000256" key="5">
    <source>
        <dbReference type="PROSITE-ProRule" id="PRU00449"/>
    </source>
</evidence>
<dbReference type="InterPro" id="IPR000058">
    <property type="entry name" value="Znf_AN1"/>
</dbReference>
<dbReference type="PANTHER" id="PTHR14677">
    <property type="entry name" value="ARSENITE INDUCUBLE RNA ASSOCIATED PROTEIN AIP-1-RELATED"/>
    <property type="match status" value="1"/>
</dbReference>
<feature type="domain" description="AN1-type" evidence="7">
    <location>
        <begin position="16"/>
        <end position="64"/>
    </location>
</feature>
<keyword evidence="4" id="KW-0862">Zinc</keyword>
<dbReference type="Proteomes" id="UP000703269">
    <property type="component" value="Unassembled WGS sequence"/>
</dbReference>
<sequence>MASSSTPAPERDAHLLAVGQQCSAELCHLVDFLPFKCQHCAQPFCADHFLPAQHKCAEYGESKHNRVAPSCPLCNTPVAIPPGQDPNVRMERHINTECSVMTGRTAKSKTPHCARAKCGKVLFQPIKCDSCKQQFCPQHRFPKDHDCSSVSTAATPKPQASAAARGNAALSAIKRATAQSNPAPSRTPALAPAPLKPAATSSAPSSASRPKPFSKTDRAPAAPTLPQPTPHPPTNGATTTHDHPHDPPQTCVPKSIINPRAFTPPPLFARA</sequence>
<evidence type="ECO:0000256" key="4">
    <source>
        <dbReference type="ARBA" id="ARBA00022833"/>
    </source>
</evidence>
<dbReference type="Pfam" id="PF25403">
    <property type="entry name" value="zf-C2H2_ZFAND2"/>
    <property type="match status" value="1"/>
</dbReference>
<evidence type="ECO:0000313" key="8">
    <source>
        <dbReference type="EMBL" id="GJE98393.1"/>
    </source>
</evidence>
<dbReference type="Pfam" id="PF01428">
    <property type="entry name" value="zf-AN1"/>
    <property type="match status" value="2"/>
</dbReference>
<evidence type="ECO:0000256" key="1">
    <source>
        <dbReference type="ARBA" id="ARBA00022723"/>
    </source>
</evidence>
<keyword evidence="3 5" id="KW-0863">Zinc-finger</keyword>
<dbReference type="SUPFAM" id="SSF118310">
    <property type="entry name" value="AN1-like Zinc finger"/>
    <property type="match status" value="2"/>
</dbReference>
<dbReference type="InterPro" id="IPR057357">
    <property type="entry name" value="Znf-C2H2_ZFAND2A/B"/>
</dbReference>
<comment type="caution">
    <text evidence="8">The sequence shown here is derived from an EMBL/GenBank/DDBJ whole genome shotgun (WGS) entry which is preliminary data.</text>
</comment>
<dbReference type="AlphaFoldDB" id="A0A9P3GNX0"/>
<feature type="region of interest" description="Disordered" evidence="6">
    <location>
        <begin position="146"/>
        <end position="271"/>
    </location>
</feature>
<evidence type="ECO:0000259" key="7">
    <source>
        <dbReference type="PROSITE" id="PS51039"/>
    </source>
</evidence>
<dbReference type="InterPro" id="IPR035896">
    <property type="entry name" value="AN1-like_Znf"/>
</dbReference>
<dbReference type="OrthoDB" id="431929at2759"/>
<accession>A0A9P3GNX0</accession>
<dbReference type="Gene3D" id="4.10.1110.10">
    <property type="entry name" value="AN1-like Zinc finger"/>
    <property type="match status" value="2"/>
</dbReference>
<evidence type="ECO:0000256" key="6">
    <source>
        <dbReference type="SAM" id="MobiDB-lite"/>
    </source>
</evidence>
<name>A0A9P3GNX0_9APHY</name>
<dbReference type="PROSITE" id="PS51039">
    <property type="entry name" value="ZF_AN1"/>
    <property type="match status" value="2"/>
</dbReference>
<evidence type="ECO:0000256" key="3">
    <source>
        <dbReference type="ARBA" id="ARBA00022771"/>
    </source>
</evidence>
<feature type="compositionally biased region" description="Pro residues" evidence="6">
    <location>
        <begin position="262"/>
        <end position="271"/>
    </location>
</feature>
<feature type="compositionally biased region" description="Pro residues" evidence="6">
    <location>
        <begin position="223"/>
        <end position="233"/>
    </location>
</feature>
<keyword evidence="2" id="KW-0677">Repeat</keyword>
<keyword evidence="9" id="KW-1185">Reference proteome</keyword>
<dbReference type="GO" id="GO:0005737">
    <property type="term" value="C:cytoplasm"/>
    <property type="evidence" value="ECO:0007669"/>
    <property type="project" value="TreeGrafter"/>
</dbReference>
<organism evidence="8 9">
    <name type="scientific">Phanerochaete sordida</name>
    <dbReference type="NCBI Taxonomy" id="48140"/>
    <lineage>
        <taxon>Eukaryota</taxon>
        <taxon>Fungi</taxon>
        <taxon>Dikarya</taxon>
        <taxon>Basidiomycota</taxon>
        <taxon>Agaricomycotina</taxon>
        <taxon>Agaricomycetes</taxon>
        <taxon>Polyporales</taxon>
        <taxon>Phanerochaetaceae</taxon>
        <taxon>Phanerochaete</taxon>
    </lineage>
</organism>